<proteinExistence type="predicted"/>
<evidence type="ECO:0000313" key="1">
    <source>
        <dbReference type="EMBL" id="KAF0895872.1"/>
    </source>
</evidence>
<evidence type="ECO:0000313" key="2">
    <source>
        <dbReference type="Proteomes" id="UP000479710"/>
    </source>
</evidence>
<gene>
    <name evidence="1" type="ORF">E2562_016598</name>
</gene>
<accession>A0A6G1C6S7</accession>
<dbReference type="EMBL" id="SPHZ02000010">
    <property type="protein sequence ID" value="KAF0895872.1"/>
    <property type="molecule type" value="Genomic_DNA"/>
</dbReference>
<feature type="non-terminal residue" evidence="1">
    <location>
        <position position="1"/>
    </location>
</feature>
<sequence>SDKAAYTSDSKHMPWAISFLMPQVKNAGSSGWEKVGVVTDVALGHPASPPSRRWPRRSCSRVASRNVLQTVAILV</sequence>
<comment type="caution">
    <text evidence="1">The sequence shown here is derived from an EMBL/GenBank/DDBJ whole genome shotgun (WGS) entry which is preliminary data.</text>
</comment>
<organism evidence="1 2">
    <name type="scientific">Oryza meyeriana var. granulata</name>
    <dbReference type="NCBI Taxonomy" id="110450"/>
    <lineage>
        <taxon>Eukaryota</taxon>
        <taxon>Viridiplantae</taxon>
        <taxon>Streptophyta</taxon>
        <taxon>Embryophyta</taxon>
        <taxon>Tracheophyta</taxon>
        <taxon>Spermatophyta</taxon>
        <taxon>Magnoliopsida</taxon>
        <taxon>Liliopsida</taxon>
        <taxon>Poales</taxon>
        <taxon>Poaceae</taxon>
        <taxon>BOP clade</taxon>
        <taxon>Oryzoideae</taxon>
        <taxon>Oryzeae</taxon>
        <taxon>Oryzinae</taxon>
        <taxon>Oryza</taxon>
        <taxon>Oryza meyeriana</taxon>
    </lineage>
</organism>
<name>A0A6G1C6S7_9ORYZ</name>
<reference evidence="1 2" key="1">
    <citation type="submission" date="2019-11" db="EMBL/GenBank/DDBJ databases">
        <title>Whole genome sequence of Oryza granulata.</title>
        <authorList>
            <person name="Li W."/>
        </authorList>
    </citation>
    <scope>NUCLEOTIDE SEQUENCE [LARGE SCALE GENOMIC DNA]</scope>
    <source>
        <strain evidence="2">cv. Menghai</strain>
        <tissue evidence="1">Leaf</tissue>
    </source>
</reference>
<protein>
    <submittedName>
        <fullName evidence="1">Uncharacterized protein</fullName>
    </submittedName>
</protein>
<dbReference type="Proteomes" id="UP000479710">
    <property type="component" value="Unassembled WGS sequence"/>
</dbReference>
<keyword evidence="2" id="KW-1185">Reference proteome</keyword>
<dbReference type="AlphaFoldDB" id="A0A6G1C6S7"/>